<evidence type="ECO:0000256" key="4">
    <source>
        <dbReference type="ARBA" id="ARBA00022679"/>
    </source>
</evidence>
<evidence type="ECO:0000256" key="3">
    <source>
        <dbReference type="ARBA" id="ARBA00012452"/>
    </source>
</evidence>
<dbReference type="EMBL" id="CAJZBQ010000013">
    <property type="protein sequence ID" value="CAG9314995.1"/>
    <property type="molecule type" value="Genomic_DNA"/>
</dbReference>
<protein>
    <recommendedName>
        <fullName evidence="3">glutathione transferase</fullName>
        <ecNumber evidence="3">2.5.1.18</ecNumber>
    </recommendedName>
</protein>
<name>A0AAU9ITC3_9CILI</name>
<dbReference type="GO" id="GO:0006749">
    <property type="term" value="P:glutathione metabolic process"/>
    <property type="evidence" value="ECO:0007669"/>
    <property type="project" value="TreeGrafter"/>
</dbReference>
<accession>A0AAU9ITC3</accession>
<dbReference type="PANTHER" id="PTHR11571">
    <property type="entry name" value="GLUTATHIONE S-TRANSFERASE"/>
    <property type="match status" value="1"/>
</dbReference>
<comment type="function">
    <text evidence="1">Conjugation of reduced glutathione to a wide number of exogenous and endogenous hydrophobic electrophiles.</text>
</comment>
<dbReference type="InterPro" id="IPR036282">
    <property type="entry name" value="Glutathione-S-Trfase_C_sf"/>
</dbReference>
<evidence type="ECO:0000313" key="9">
    <source>
        <dbReference type="Proteomes" id="UP001162131"/>
    </source>
</evidence>
<keyword evidence="9" id="KW-1185">Reference proteome</keyword>
<dbReference type="PANTHER" id="PTHR11571:SF222">
    <property type="entry name" value="GLUTATHIONE TRANSFERASE"/>
    <property type="match status" value="1"/>
</dbReference>
<reference evidence="8" key="1">
    <citation type="submission" date="2021-09" db="EMBL/GenBank/DDBJ databases">
        <authorList>
            <consortium name="AG Swart"/>
            <person name="Singh M."/>
            <person name="Singh A."/>
            <person name="Seah K."/>
            <person name="Emmerich C."/>
        </authorList>
    </citation>
    <scope>NUCLEOTIDE SEQUENCE</scope>
    <source>
        <strain evidence="8">ATCC30299</strain>
    </source>
</reference>
<dbReference type="InterPro" id="IPR010987">
    <property type="entry name" value="Glutathione-S-Trfase_C-like"/>
</dbReference>
<proteinExistence type="inferred from homology"/>
<dbReference type="PROSITE" id="PS50405">
    <property type="entry name" value="GST_CTER"/>
    <property type="match status" value="1"/>
</dbReference>
<evidence type="ECO:0000259" key="6">
    <source>
        <dbReference type="PROSITE" id="PS50404"/>
    </source>
</evidence>
<evidence type="ECO:0000256" key="1">
    <source>
        <dbReference type="ARBA" id="ARBA00003701"/>
    </source>
</evidence>
<dbReference type="SFLD" id="SFLDS00019">
    <property type="entry name" value="Glutathione_Transferase_(cytos"/>
    <property type="match status" value="1"/>
</dbReference>
<evidence type="ECO:0000259" key="7">
    <source>
        <dbReference type="PROSITE" id="PS50405"/>
    </source>
</evidence>
<organism evidence="8 9">
    <name type="scientific">Blepharisma stoltei</name>
    <dbReference type="NCBI Taxonomy" id="1481888"/>
    <lineage>
        <taxon>Eukaryota</taxon>
        <taxon>Sar</taxon>
        <taxon>Alveolata</taxon>
        <taxon>Ciliophora</taxon>
        <taxon>Postciliodesmatophora</taxon>
        <taxon>Heterotrichea</taxon>
        <taxon>Heterotrichida</taxon>
        <taxon>Blepharismidae</taxon>
        <taxon>Blepharisma</taxon>
    </lineage>
</organism>
<keyword evidence="4" id="KW-0808">Transferase</keyword>
<dbReference type="InterPro" id="IPR050213">
    <property type="entry name" value="GST_superfamily"/>
</dbReference>
<sequence>MQQPILGYWEARGYAEPLRMLLTHLGVAFEDRLYHFGPAPDFNRLEWINVKETLGMEFPNLPYFIDENIKLSETLAIYEYICAKYNPSYLGNTIVEKAYVSMITGVLRDLNSQVSNACYPKEAAALIPRALESQRPVIARLVKYLEGKTFLVGDHPTYVDFLLYEILDKLDAIDASYLAGISPWFVAYKRHIRSLAHVEEFISRPSKSHLFHGPMAGWSG</sequence>
<dbReference type="Gene3D" id="3.40.30.10">
    <property type="entry name" value="Glutaredoxin"/>
    <property type="match status" value="1"/>
</dbReference>
<dbReference type="AlphaFoldDB" id="A0AAU9ITC3"/>
<dbReference type="GO" id="GO:0004364">
    <property type="term" value="F:glutathione transferase activity"/>
    <property type="evidence" value="ECO:0007669"/>
    <property type="project" value="UniProtKB-EC"/>
</dbReference>
<dbReference type="InterPro" id="IPR040079">
    <property type="entry name" value="Glutathione_S-Trfase"/>
</dbReference>
<feature type="domain" description="GST N-terminal" evidence="6">
    <location>
        <begin position="2"/>
        <end position="89"/>
    </location>
</feature>
<dbReference type="Pfam" id="PF14497">
    <property type="entry name" value="GST_C_3"/>
    <property type="match status" value="1"/>
</dbReference>
<dbReference type="Pfam" id="PF02798">
    <property type="entry name" value="GST_N"/>
    <property type="match status" value="1"/>
</dbReference>
<dbReference type="Proteomes" id="UP001162131">
    <property type="component" value="Unassembled WGS sequence"/>
</dbReference>
<dbReference type="EC" id="2.5.1.18" evidence="3"/>
<gene>
    <name evidence="8" type="ORF">BSTOLATCC_MIC12773</name>
</gene>
<comment type="similarity">
    <text evidence="2">Belongs to the GST superfamily. Mu family.</text>
</comment>
<dbReference type="Gene3D" id="1.20.1050.10">
    <property type="match status" value="1"/>
</dbReference>
<dbReference type="SUPFAM" id="SSF52833">
    <property type="entry name" value="Thioredoxin-like"/>
    <property type="match status" value="1"/>
</dbReference>
<dbReference type="InterPro" id="IPR036249">
    <property type="entry name" value="Thioredoxin-like_sf"/>
</dbReference>
<dbReference type="PROSITE" id="PS50404">
    <property type="entry name" value="GST_NTER"/>
    <property type="match status" value="1"/>
</dbReference>
<evidence type="ECO:0000256" key="5">
    <source>
        <dbReference type="ARBA" id="ARBA00047960"/>
    </source>
</evidence>
<comment type="catalytic activity">
    <reaction evidence="5">
        <text>RX + glutathione = an S-substituted glutathione + a halide anion + H(+)</text>
        <dbReference type="Rhea" id="RHEA:16437"/>
        <dbReference type="ChEBI" id="CHEBI:15378"/>
        <dbReference type="ChEBI" id="CHEBI:16042"/>
        <dbReference type="ChEBI" id="CHEBI:17792"/>
        <dbReference type="ChEBI" id="CHEBI:57925"/>
        <dbReference type="ChEBI" id="CHEBI:90779"/>
        <dbReference type="EC" id="2.5.1.18"/>
    </reaction>
</comment>
<comment type="caution">
    <text evidence="8">The sequence shown here is derived from an EMBL/GenBank/DDBJ whole genome shotgun (WGS) entry which is preliminary data.</text>
</comment>
<evidence type="ECO:0000313" key="8">
    <source>
        <dbReference type="EMBL" id="CAG9314995.1"/>
    </source>
</evidence>
<dbReference type="SUPFAM" id="SSF47616">
    <property type="entry name" value="GST C-terminal domain-like"/>
    <property type="match status" value="1"/>
</dbReference>
<dbReference type="InterPro" id="IPR004045">
    <property type="entry name" value="Glutathione_S-Trfase_N"/>
</dbReference>
<feature type="domain" description="GST C-terminal" evidence="7">
    <location>
        <begin position="93"/>
        <end position="218"/>
    </location>
</feature>
<dbReference type="InterPro" id="IPR004046">
    <property type="entry name" value="GST_C"/>
</dbReference>
<evidence type="ECO:0000256" key="2">
    <source>
        <dbReference type="ARBA" id="ARBA00005861"/>
    </source>
</evidence>